<keyword evidence="4 5" id="KW-0975">Bacterial flagellum</keyword>
<evidence type="ECO:0000259" key="7">
    <source>
        <dbReference type="Pfam" id="PF07559"/>
    </source>
</evidence>
<sequence>MSLSGSLYAGISGLSTMGNGMSVLGDNIANVNTVAFNSSRSTFQDVLSQSVSTAAGTAQVGRGVTLTTVDGLFAQGSFESTSTPTDMAIGGEGFFMLRGGDSAEADMFTRAGEFRFDQHGFLTSPGGHFVQGWSVDKNTGQIEGTIGDIRMDRSTPPVQTEQIDLIVNLDARVDQASASTLYDSWNGTADDPIAATNYQYTTSLKVYDSKGVARDVTIYFDRTAKENEWEFLVTSDPAADRRELSEAEKQTYAPDEQYNYQNPAHRGAGALMYGKINFDNNGNITTIDTWDVPADGRVDPDRTTNRSNRLDDSGNYPVFDANFTGDPQTIALNFGARSDGSSLLPQILVSHDGAIDITTDNPITTETRWRDVRDSEGRRIIPDDYDPNLAADPSEDHVAISVTGFDHEGRPVSLTYEIPDRNTRLGADGEFLSQLANQFGAVSAGIDADGRLTLRAPGGASRMAITGIDFVDAIADFTTVNPFGSGAVNVSSTKKEVVAPVQTYSAPYDTTTDTDPPSLISAATRWDAVYVDGNPDPAIDFDGDPAISYAIMTRDGTLLEGEYSNFEASPDSTVQGFLDHLSNEYDVDAYIDNTGRLVIRDRVADPGGDEASQLNFRIMAYTDMEEIFGPADMDDFGDFHVISGSPERNGSQTGTAVDNRFGDTEAMFTTQYANSSTTIYQDQNGFAAGFLQSVSVDTAGIITGNFSNGQVLMQAKVALADFANLQGLHKVGGNIFRATTQSGAPVTGEPGTNGLGEIAPNSLEMSNVDLGTEFVKMITTQRGFQANSKMITTTDEMLNELINIKR</sequence>
<dbReference type="InterPro" id="IPR037058">
    <property type="entry name" value="Falgellar_hook_FlgE_sf"/>
</dbReference>
<dbReference type="Pfam" id="PF06429">
    <property type="entry name" value="Flg_bbr_C"/>
    <property type="match status" value="1"/>
</dbReference>
<dbReference type="InterPro" id="IPR053967">
    <property type="entry name" value="LlgE_F_G-like_D1"/>
</dbReference>
<dbReference type="NCBIfam" id="TIGR03506">
    <property type="entry name" value="FlgEFG_subfam"/>
    <property type="match status" value="2"/>
</dbReference>
<dbReference type="SUPFAM" id="SSF117143">
    <property type="entry name" value="Flagellar hook protein flgE"/>
    <property type="match status" value="1"/>
</dbReference>
<dbReference type="OrthoDB" id="9804559at2"/>
<evidence type="ECO:0000313" key="9">
    <source>
        <dbReference type="EMBL" id="ADH85878.1"/>
    </source>
</evidence>
<keyword evidence="10" id="KW-1185">Reference proteome</keyword>
<dbReference type="Proteomes" id="UP000001508">
    <property type="component" value="Chromosome"/>
</dbReference>
<comment type="similarity">
    <text evidence="2 5">Belongs to the flagella basal body rod proteins family.</text>
</comment>
<organism evidence="9 10">
    <name type="scientific">Desulfurivibrio alkaliphilus (strain DSM 19089 / UNIQEM U267 / AHT2)</name>
    <dbReference type="NCBI Taxonomy" id="589865"/>
    <lineage>
        <taxon>Bacteria</taxon>
        <taxon>Pseudomonadati</taxon>
        <taxon>Thermodesulfobacteriota</taxon>
        <taxon>Desulfobulbia</taxon>
        <taxon>Desulfobulbales</taxon>
        <taxon>Desulfobulbaceae</taxon>
        <taxon>Desulfurivibrio</taxon>
    </lineage>
</organism>
<dbReference type="GO" id="GO:0009424">
    <property type="term" value="C:bacterial-type flagellum hook"/>
    <property type="evidence" value="ECO:0007669"/>
    <property type="project" value="TreeGrafter"/>
</dbReference>
<dbReference type="InterPro" id="IPR019776">
    <property type="entry name" value="Flagellar_basal_body_rod_CS"/>
</dbReference>
<evidence type="ECO:0000256" key="1">
    <source>
        <dbReference type="ARBA" id="ARBA00004117"/>
    </source>
</evidence>
<comment type="function">
    <text evidence="5">A flexible structure which links the flagellar filament to the drive apparatus in the basal body.</text>
</comment>
<evidence type="ECO:0000313" key="10">
    <source>
        <dbReference type="Proteomes" id="UP000001508"/>
    </source>
</evidence>
<dbReference type="PANTHER" id="PTHR30435">
    <property type="entry name" value="FLAGELLAR PROTEIN"/>
    <property type="match status" value="1"/>
</dbReference>
<dbReference type="PANTHER" id="PTHR30435:SF1">
    <property type="entry name" value="FLAGELLAR HOOK PROTEIN FLGE"/>
    <property type="match status" value="1"/>
</dbReference>
<dbReference type="GO" id="GO:0009425">
    <property type="term" value="C:bacterial-type flagellum basal body"/>
    <property type="evidence" value="ECO:0007669"/>
    <property type="project" value="UniProtKB-SubCell"/>
</dbReference>
<evidence type="ECO:0000256" key="2">
    <source>
        <dbReference type="ARBA" id="ARBA00009677"/>
    </source>
</evidence>
<feature type="domain" description="Flagellar basal-body/hook protein C-terminal" evidence="6">
    <location>
        <begin position="761"/>
        <end position="804"/>
    </location>
</feature>
<evidence type="ECO:0000256" key="5">
    <source>
        <dbReference type="RuleBase" id="RU362116"/>
    </source>
</evidence>
<dbReference type="InterPro" id="IPR010930">
    <property type="entry name" value="Flg_bb/hook_C_dom"/>
</dbReference>
<reference evidence="10" key="1">
    <citation type="submission" date="2010-02" db="EMBL/GenBank/DDBJ databases">
        <title>Complete sequence of Desulfurivibrio alkaliphilus AHT2.</title>
        <authorList>
            <consortium name="US DOE Joint Genome Institute"/>
            <person name="Pitluck S."/>
            <person name="Chertkov O."/>
            <person name="Detter J.C."/>
            <person name="Han C."/>
            <person name="Tapia R."/>
            <person name="Larimer F."/>
            <person name="Land M."/>
            <person name="Hauser L."/>
            <person name="Kyrpides N."/>
            <person name="Mikhailova N."/>
            <person name="Sorokin D.Y."/>
            <person name="Muyzer G."/>
            <person name="Woyke T."/>
        </authorList>
    </citation>
    <scope>NUCLEOTIDE SEQUENCE [LARGE SCALE GENOMIC DNA]</scope>
    <source>
        <strain evidence="10">DSM 19089 / UNIQEM U267 / AHT2</strain>
    </source>
</reference>
<dbReference type="Gene3D" id="2.60.98.20">
    <property type="entry name" value="Flagellar hook protein FlgE"/>
    <property type="match status" value="1"/>
</dbReference>
<dbReference type="STRING" id="589865.DaAHT2_1180"/>
<evidence type="ECO:0000259" key="6">
    <source>
        <dbReference type="Pfam" id="PF06429"/>
    </source>
</evidence>
<dbReference type="RefSeq" id="WP_013163407.1">
    <property type="nucleotide sequence ID" value="NC_014216.1"/>
</dbReference>
<dbReference type="InterPro" id="IPR037925">
    <property type="entry name" value="FlgE/F/G-like"/>
</dbReference>
<dbReference type="Pfam" id="PF22692">
    <property type="entry name" value="LlgE_F_G_D1"/>
    <property type="match status" value="1"/>
</dbReference>
<gene>
    <name evidence="9" type="ordered locus">DaAHT2_1180</name>
</gene>
<dbReference type="InterPro" id="IPR011491">
    <property type="entry name" value="FlgE_D2"/>
</dbReference>
<dbReference type="HOGENOM" id="CLU_013687_2_1_7"/>
<evidence type="ECO:0000256" key="4">
    <source>
        <dbReference type="ARBA" id="ARBA00023143"/>
    </source>
</evidence>
<dbReference type="GO" id="GO:0005829">
    <property type="term" value="C:cytosol"/>
    <property type="evidence" value="ECO:0007669"/>
    <property type="project" value="TreeGrafter"/>
</dbReference>
<feature type="domain" description="Flagellar hook protein FlgE/F/G-like D1" evidence="8">
    <location>
        <begin position="88"/>
        <end position="141"/>
    </location>
</feature>
<dbReference type="FunCoup" id="D6Z2V3">
    <property type="interactions" value="145"/>
</dbReference>
<protein>
    <recommendedName>
        <fullName evidence="3 5">Flagellar hook protein FlgE</fullName>
    </recommendedName>
</protein>
<dbReference type="eggNOG" id="COG1749">
    <property type="taxonomic scope" value="Bacteria"/>
</dbReference>
<name>D6Z2V3_DESAT</name>
<dbReference type="InterPro" id="IPR020013">
    <property type="entry name" value="Flagellar_FlgE/F/G"/>
</dbReference>
<dbReference type="Pfam" id="PF07559">
    <property type="entry name" value="FlgE_D2"/>
    <property type="match status" value="1"/>
</dbReference>
<evidence type="ECO:0000256" key="3">
    <source>
        <dbReference type="ARBA" id="ARBA00019015"/>
    </source>
</evidence>
<dbReference type="EMBL" id="CP001940">
    <property type="protein sequence ID" value="ADH85878.1"/>
    <property type="molecule type" value="Genomic_DNA"/>
</dbReference>
<accession>D6Z2V3</accession>
<comment type="subcellular location">
    <subcellularLocation>
        <location evidence="1 5">Bacterial flagellum basal body</location>
    </subcellularLocation>
</comment>
<dbReference type="PROSITE" id="PS00588">
    <property type="entry name" value="FLAGELLA_BB_ROD"/>
    <property type="match status" value="1"/>
</dbReference>
<evidence type="ECO:0000259" key="8">
    <source>
        <dbReference type="Pfam" id="PF22692"/>
    </source>
</evidence>
<dbReference type="KEGG" id="dak:DaAHT2_1180"/>
<dbReference type="GO" id="GO:0071978">
    <property type="term" value="P:bacterial-type flagellum-dependent swarming motility"/>
    <property type="evidence" value="ECO:0007669"/>
    <property type="project" value="TreeGrafter"/>
</dbReference>
<dbReference type="AlphaFoldDB" id="D6Z2V3"/>
<proteinExistence type="inferred from homology"/>
<dbReference type="InParanoid" id="D6Z2V3"/>
<feature type="domain" description="Flagellar hook protein FlgE D2" evidence="7">
    <location>
        <begin position="185"/>
        <end position="336"/>
    </location>
</feature>